<reference evidence="3 4" key="1">
    <citation type="journal article" date="2019" name="Nat. Med.">
        <title>A library of human gut bacterial isolates paired with longitudinal multiomics data enables mechanistic microbiome research.</title>
        <authorList>
            <person name="Poyet M."/>
            <person name="Groussin M."/>
            <person name="Gibbons S.M."/>
            <person name="Avila-Pacheco J."/>
            <person name="Jiang X."/>
            <person name="Kearney S.M."/>
            <person name="Perrotta A.R."/>
            <person name="Berdy B."/>
            <person name="Zhao S."/>
            <person name="Lieberman T.D."/>
            <person name="Swanson P.K."/>
            <person name="Smith M."/>
            <person name="Roesemann S."/>
            <person name="Alexander J.E."/>
            <person name="Rich S.A."/>
            <person name="Livny J."/>
            <person name="Vlamakis H."/>
            <person name="Clish C."/>
            <person name="Bullock K."/>
            <person name="Deik A."/>
            <person name="Scott J."/>
            <person name="Pierce K.A."/>
            <person name="Xavier R.J."/>
            <person name="Alm E.J."/>
        </authorList>
    </citation>
    <scope>NUCLEOTIDE SEQUENCE [LARGE SCALE GENOMIC DNA]</scope>
    <source>
        <strain evidence="3 4">BIOML-A41</strain>
    </source>
</reference>
<dbReference type="AlphaFoldDB" id="A0A6I2MSX5"/>
<feature type="region of interest" description="Disordered" evidence="1">
    <location>
        <begin position="404"/>
        <end position="426"/>
    </location>
</feature>
<evidence type="ECO:0000259" key="2">
    <source>
        <dbReference type="Pfam" id="PF20296"/>
    </source>
</evidence>
<name>A0A6I2MSX5_PARDI</name>
<feature type="domain" description="Methylase-associated X1" evidence="2">
    <location>
        <begin position="40"/>
        <end position="150"/>
    </location>
</feature>
<evidence type="ECO:0000313" key="4">
    <source>
        <dbReference type="Proteomes" id="UP000463337"/>
    </source>
</evidence>
<proteinExistence type="predicted"/>
<dbReference type="InterPro" id="IPR046894">
    <property type="entry name" value="MTaX1"/>
</dbReference>
<sequence length="732" mass="84244">MIKKISRYSLQQIFIESLKDCDSFKIIDGLNPFHIMLNGKELYIYIKNLSPAYFSNPDVWRVQLPKKDEFETIKNGPIDFVLLGYDADNDVYTIWHPKWAKQRLNNGESVSFYSRLSLQKEAASTQAIKRLSLNNEGEVIAFPREHIEFLLSNLKTFFQDESDYVAIGSKKRPEANDAYKTFCDLKNIDLFASHMANDGYSVVTISNYCRAIRDLIKDGYITRYRKIFLSCDRLSEYKDVVTEFCNQPEISERNAKWHNTLSAALRAYISFLIKHQSNEAHSPVITDDINTSNYLDALISKDIYEGFGLFLRNKGYNENTVTHYLKSIRTLRETGLITKYKSLFESCNSIEDLRNAFKKFFAIHEVDQMNKDRHHDLSAMSKQFINYLQANIFSELALPSQSKEVPQHHSEDNIGPIPSQAEENPPEIDWETPYTGTNGKLTRIANPVLIDKLRPFLDTEYASPVRAYNEIEDFYGDRYSNMDMGDWMKLFKAIDWENPYVSSSPTPTSDTDRTRSKTEILRVEYPDGRIIQHPKAIDTFVEVIENNYPDLIHELNILHANVNLVTRELSEQYAPAQKEITDGWLVFTNINTRRKREDLLKISEELELGLKVDLVSIATGEIITPTEEPNSSNRQKIKVTFPNGKTIQPNKVLEALIEVVKYAGPERVRDLGITVCADNLVLKNPKPRYIKPCKPVGNGWLVNTCSDTPTKYEQIKYISDKLSLNLSVEITN</sequence>
<dbReference type="EMBL" id="WKLT01000002">
    <property type="protein sequence ID" value="MRY56791.1"/>
    <property type="molecule type" value="Genomic_DNA"/>
</dbReference>
<dbReference type="RefSeq" id="WP_129984343.1">
    <property type="nucleotide sequence ID" value="NZ_RCYP01000002.1"/>
</dbReference>
<accession>A0A6I2MSX5</accession>
<evidence type="ECO:0000313" key="3">
    <source>
        <dbReference type="EMBL" id="MRY56791.1"/>
    </source>
</evidence>
<dbReference type="Proteomes" id="UP000463337">
    <property type="component" value="Unassembled WGS sequence"/>
</dbReference>
<organism evidence="3 4">
    <name type="scientific">Parabacteroides distasonis</name>
    <dbReference type="NCBI Taxonomy" id="823"/>
    <lineage>
        <taxon>Bacteria</taxon>
        <taxon>Pseudomonadati</taxon>
        <taxon>Bacteroidota</taxon>
        <taxon>Bacteroidia</taxon>
        <taxon>Bacteroidales</taxon>
        <taxon>Tannerellaceae</taxon>
        <taxon>Parabacteroides</taxon>
    </lineage>
</organism>
<evidence type="ECO:0000256" key="1">
    <source>
        <dbReference type="SAM" id="MobiDB-lite"/>
    </source>
</evidence>
<comment type="caution">
    <text evidence="3">The sequence shown here is derived from an EMBL/GenBank/DDBJ whole genome shotgun (WGS) entry which is preliminary data.</text>
</comment>
<gene>
    <name evidence="3" type="ORF">GKD59_02450</name>
</gene>
<dbReference type="Pfam" id="PF20296">
    <property type="entry name" value="MTaX1"/>
    <property type="match status" value="1"/>
</dbReference>
<protein>
    <recommendedName>
        <fullName evidence="2">Methylase-associated X1 domain-containing protein</fullName>
    </recommendedName>
</protein>